<organism evidence="2 3">
    <name type="scientific">Methylobacterium aerolatum</name>
    <dbReference type="NCBI Taxonomy" id="418708"/>
    <lineage>
        <taxon>Bacteria</taxon>
        <taxon>Pseudomonadati</taxon>
        <taxon>Pseudomonadota</taxon>
        <taxon>Alphaproteobacteria</taxon>
        <taxon>Hyphomicrobiales</taxon>
        <taxon>Methylobacteriaceae</taxon>
        <taxon>Methylobacterium</taxon>
    </lineage>
</organism>
<dbReference type="Pfam" id="PF00561">
    <property type="entry name" value="Abhydrolase_1"/>
    <property type="match status" value="2"/>
</dbReference>
<protein>
    <submittedName>
        <fullName evidence="2">Pimeloyl-ACP methyl ester carboxylesterase</fullName>
    </submittedName>
</protein>
<dbReference type="RefSeq" id="WP_238207688.1">
    <property type="nucleotide sequence ID" value="NZ_BPQE01000036.1"/>
</dbReference>
<evidence type="ECO:0000313" key="2">
    <source>
        <dbReference type="EMBL" id="MDQ0447071.1"/>
    </source>
</evidence>
<dbReference type="EMBL" id="JAUSVP010000003">
    <property type="protein sequence ID" value="MDQ0447071.1"/>
    <property type="molecule type" value="Genomic_DNA"/>
</dbReference>
<accession>A0ABU0I016</accession>
<feature type="domain" description="AB hydrolase-1" evidence="1">
    <location>
        <begin position="55"/>
        <end position="141"/>
    </location>
</feature>
<feature type="domain" description="AB hydrolase-1" evidence="1">
    <location>
        <begin position="312"/>
        <end position="437"/>
    </location>
</feature>
<gene>
    <name evidence="2" type="ORF">QO012_001562</name>
</gene>
<dbReference type="Gene3D" id="3.40.50.1820">
    <property type="entry name" value="alpha/beta hydrolase"/>
    <property type="match status" value="2"/>
</dbReference>
<comment type="caution">
    <text evidence="2">The sequence shown here is derived from an EMBL/GenBank/DDBJ whole genome shotgun (WGS) entry which is preliminary data.</text>
</comment>
<proteinExistence type="predicted"/>
<keyword evidence="3" id="KW-1185">Reference proteome</keyword>
<evidence type="ECO:0000259" key="1">
    <source>
        <dbReference type="Pfam" id="PF00561"/>
    </source>
</evidence>
<dbReference type="InterPro" id="IPR000073">
    <property type="entry name" value="AB_hydrolase_1"/>
</dbReference>
<evidence type="ECO:0000313" key="3">
    <source>
        <dbReference type="Proteomes" id="UP001231124"/>
    </source>
</evidence>
<sequence length="585" mass="61570">MTLAVSNAALDGAITMPAEPVAVDGLFGWYGPGVSRRGVVLCGTLGYEQISAYRGWRRLAADLTAAGHPTLRFDYPGEGDSADPEGAGVETHIAAIRRAVRFLREVAGAEEIVLVGLRLGATFAALAAEQEGIDRLVMLAPFASGRAYLREMTMRTKTIDQLPDGRPFPQDPAAPVFGGFRPPAALLASLGRLDLTKVPPAPVPRILLLGPDPAGLAGRLRDGGSAVTTGAFPGLAPFLSNALISVTPDEVFAQVLAFVAEDEACPVADRAPGLPPAPMPIATPQWSEEVIRFGGNVGIVCTPHAPAPDTPALLFVNSGVNPRSGYGRQTSDLARALAGRGVRSLRMDLRGVGDGHDRADGAPPLYVLDAVDEITAALDRLDTGSGVVLTGTCSGAYLGFHVLCRDARVRAGILVNLYCFDWDPKADLATALKPKFRSAASYGSLMRQPDAWKRVLRGEVRVGAILSRLAGMALGRLRGAALKLLRPFPSATSVAGRVAAIRKRGAKLVLVFSEGESGIGEVVTHLGRGPDLQARRLGHPVVLLEDTDHNLSTEGAQDRLREILTGVLTEASAGTPAYRRTRAAD</sequence>
<name>A0ABU0I016_9HYPH</name>
<dbReference type="InterPro" id="IPR029058">
    <property type="entry name" value="AB_hydrolase_fold"/>
</dbReference>
<dbReference type="SUPFAM" id="SSF53474">
    <property type="entry name" value="alpha/beta-Hydrolases"/>
    <property type="match status" value="2"/>
</dbReference>
<dbReference type="Proteomes" id="UP001231124">
    <property type="component" value="Unassembled WGS sequence"/>
</dbReference>
<reference evidence="2 3" key="1">
    <citation type="submission" date="2023-07" db="EMBL/GenBank/DDBJ databases">
        <title>Genomic Encyclopedia of Type Strains, Phase IV (KMG-IV): sequencing the most valuable type-strain genomes for metagenomic binning, comparative biology and taxonomic classification.</title>
        <authorList>
            <person name="Goeker M."/>
        </authorList>
    </citation>
    <scope>NUCLEOTIDE SEQUENCE [LARGE SCALE GENOMIC DNA]</scope>
    <source>
        <strain evidence="2 3">DSM 19013</strain>
    </source>
</reference>